<dbReference type="PANTHER" id="PTHR24148">
    <property type="entry name" value="ANKYRIN REPEAT DOMAIN-CONTAINING PROTEIN 39 HOMOLOG-RELATED"/>
    <property type="match status" value="1"/>
</dbReference>
<accession>A0A9P6GX32</accession>
<feature type="region of interest" description="Disordered" evidence="1">
    <location>
        <begin position="139"/>
        <end position="161"/>
    </location>
</feature>
<protein>
    <submittedName>
        <fullName evidence="3">Het domain protein</fullName>
    </submittedName>
</protein>
<keyword evidence="4" id="KW-1185">Reference proteome</keyword>
<dbReference type="Proteomes" id="UP000756921">
    <property type="component" value="Unassembled WGS sequence"/>
</dbReference>
<evidence type="ECO:0000256" key="1">
    <source>
        <dbReference type="SAM" id="MobiDB-lite"/>
    </source>
</evidence>
<dbReference type="EMBL" id="WJXW01000001">
    <property type="protein sequence ID" value="KAF9741784.1"/>
    <property type="molecule type" value="Genomic_DNA"/>
</dbReference>
<feature type="compositionally biased region" description="Basic and acidic residues" evidence="1">
    <location>
        <begin position="139"/>
        <end position="152"/>
    </location>
</feature>
<dbReference type="InterPro" id="IPR052895">
    <property type="entry name" value="HetReg/Transcr_Mod"/>
</dbReference>
<dbReference type="AlphaFoldDB" id="A0A9P6GX32"/>
<evidence type="ECO:0000313" key="4">
    <source>
        <dbReference type="Proteomes" id="UP000756921"/>
    </source>
</evidence>
<name>A0A9P6GX32_9PLEO</name>
<comment type="caution">
    <text evidence="3">The sequence shown here is derived from an EMBL/GenBank/DDBJ whole genome shotgun (WGS) entry which is preliminary data.</text>
</comment>
<proteinExistence type="predicted"/>
<evidence type="ECO:0000259" key="2">
    <source>
        <dbReference type="Pfam" id="PF06985"/>
    </source>
</evidence>
<dbReference type="Pfam" id="PF06985">
    <property type="entry name" value="HET"/>
    <property type="match status" value="1"/>
</dbReference>
<feature type="domain" description="Heterokaryon incompatibility" evidence="2">
    <location>
        <begin position="55"/>
        <end position="109"/>
    </location>
</feature>
<reference evidence="3" key="1">
    <citation type="journal article" date="2020" name="Mol. Plant Microbe Interact.">
        <title>Genome Sequence of the Biocontrol Agent Coniothyrium minitans strain Conio (IMI 134523).</title>
        <authorList>
            <person name="Patel D."/>
            <person name="Shittu T.A."/>
            <person name="Baroncelli R."/>
            <person name="Muthumeenakshi S."/>
            <person name="Osborne T.H."/>
            <person name="Janganan T.K."/>
            <person name="Sreenivasaprasad S."/>
        </authorList>
    </citation>
    <scope>NUCLEOTIDE SEQUENCE</scope>
    <source>
        <strain evidence="3">Conio</strain>
    </source>
</reference>
<dbReference type="PANTHER" id="PTHR24148:SF78">
    <property type="entry name" value="HETEROKARYON INCOMPATIBILITY DOMAIN-CONTAINING PROTEIN"/>
    <property type="match status" value="1"/>
</dbReference>
<dbReference type="InterPro" id="IPR010730">
    <property type="entry name" value="HET"/>
</dbReference>
<evidence type="ECO:0000313" key="3">
    <source>
        <dbReference type="EMBL" id="KAF9741784.1"/>
    </source>
</evidence>
<organism evidence="3 4">
    <name type="scientific">Paraphaeosphaeria minitans</name>
    <dbReference type="NCBI Taxonomy" id="565426"/>
    <lineage>
        <taxon>Eukaryota</taxon>
        <taxon>Fungi</taxon>
        <taxon>Dikarya</taxon>
        <taxon>Ascomycota</taxon>
        <taxon>Pezizomycotina</taxon>
        <taxon>Dothideomycetes</taxon>
        <taxon>Pleosporomycetidae</taxon>
        <taxon>Pleosporales</taxon>
        <taxon>Massarineae</taxon>
        <taxon>Didymosphaeriaceae</taxon>
        <taxon>Paraphaeosphaeria</taxon>
    </lineage>
</organism>
<dbReference type="OrthoDB" id="194358at2759"/>
<gene>
    <name evidence="3" type="ORF">PMIN01_01323</name>
</gene>
<sequence length="809" mass="91501">MAGNVRNPYTSTPLLAHAHSIRLMRLLPASRAEDPIHCRIFNYSLTTPKRTSHLYECLSYVWGSVEDKQTIQVDDAELAVTKNLDGALRRLRDPDLNRILWVDAVCINQVVLWLGEEADGSEEAMELLRKDAGRVYRKQREPQDLEGDHPDQESSYSDTNGDLLPGDKASKLVQDRTSSLQTAARVLVVLCGYDELTGACFFWGLSGLLERCQEAELRGTVTSILYLLGDASILRVNKPTDLEPFRLGICSLSQFVDMFRLREATDPRDKVPGGLRNHIGHTEIWNLHNSAAAVEKGDIVCWLEGSTGGTIIQFQSDSFIIVVAWARFSAAFEKDFFRQQQLSSHHLSHEQWMDEALRLAQYNRTFQSLEHVSFLACIAPVLEDVDSTEALQSLFEQRSYRLRREENTPADIVGLFRDRGKTLPNWGLYLNLKDHLRSVLSLELESVPPKDIEPDLVEVRHRLHANHELGTQVIKTWFDGLSFAHESDFRQLQRLAFLLDVWGQAITVAKMVEMVEIFRKDQSASGDDGDVLRSLAYESSRSYCAKNCWVSPHIEQSYEAAVDFLWRQYVLEAKDYVGISLSGAFQLRRERMQEFVNEYRFWKACYDGNLATSGGGAAEGRRARPLLIICKDKMGSWCRVSATEAAVMNGHVECCKLLLDLLDESDQQNNGCIAHSAMNVYLSRGGHSPMASEISELLSTSPEDFEGSRILATTQDQRKERRLHTFSHLSQYHLAIPTATAVIIFFDPIQSPFGRDDEDKHRIFPYGTPAAHSLSPESDVQRPKIWQTGKIQPTLARHILASSTLQMSH</sequence>